<comment type="caution">
    <text evidence="1">The sequence shown here is derived from an EMBL/GenBank/DDBJ whole genome shotgun (WGS) entry which is preliminary data.</text>
</comment>
<reference evidence="1" key="1">
    <citation type="journal article" date="2015" name="Nature">
        <title>Complex archaea that bridge the gap between prokaryotes and eukaryotes.</title>
        <authorList>
            <person name="Spang A."/>
            <person name="Saw J.H."/>
            <person name="Jorgensen S.L."/>
            <person name="Zaremba-Niedzwiedzka K."/>
            <person name="Martijn J."/>
            <person name="Lind A.E."/>
            <person name="van Eijk R."/>
            <person name="Schleper C."/>
            <person name="Guy L."/>
            <person name="Ettema T.J."/>
        </authorList>
    </citation>
    <scope>NUCLEOTIDE SEQUENCE</scope>
</reference>
<protein>
    <submittedName>
        <fullName evidence="1">Uncharacterized protein</fullName>
    </submittedName>
</protein>
<organism evidence="1">
    <name type="scientific">marine sediment metagenome</name>
    <dbReference type="NCBI Taxonomy" id="412755"/>
    <lineage>
        <taxon>unclassified sequences</taxon>
        <taxon>metagenomes</taxon>
        <taxon>ecological metagenomes</taxon>
    </lineage>
</organism>
<evidence type="ECO:0000313" key="1">
    <source>
        <dbReference type="EMBL" id="KKM99862.1"/>
    </source>
</evidence>
<dbReference type="EMBL" id="LAZR01005448">
    <property type="protein sequence ID" value="KKM99862.1"/>
    <property type="molecule type" value="Genomic_DNA"/>
</dbReference>
<name>A0A0F9Q3B1_9ZZZZ</name>
<dbReference type="AlphaFoldDB" id="A0A0F9Q3B1"/>
<sequence length="795" mass="86372">MSDQDIPKFEDSVAIRPAKVPNVQGDFAALGSVFSKISQSSLALGQSLADQKAKLAGAEAGQEPGLKLEPGITEATRAFNKSAIASNKTFNLMNIRQEALNIHGEITSSKNFSIEADPVGQFKKEFGQFADEALQNILPENKQAAQNYINFYGGNALRSIQGKVETLTYNTARNNFQNGFDTIKIGTQLSALSNDAAGTGGQVGAGLQSINNAEDTQLISPEYGVILRHQLENTAHSSEIIGAYNEAISQGVGPKFLQDTIKSKLPDSFQGNDKSRLITEMRGIEATRNLVDNVDTQTLQNTIQHKLRLVQQGIPTNVLSDIATVGQRRPAVAKRMLASYEGQLYYATAAKSLKYIPIAKREEFIRSSATEIAKSNDPNRIQLIRSLMRASTGQLKNLLDDPAGYVQNFPAVQNALTAHQIAQTARAEATDPIISPTGEVDIARLILPQVNAAKIAPLNVDAVQASLNAQKQMGVPTDKLAVLTKTESAAIVSGLSKDSPEQELTAVAQLGARPQYRGHLPILLKDLKKAGMRYATPWTLAVAQDKNRRGYLHEVIASLATPDKVAAQEIKDFQLTHPEAEFKNDNLRRQVIQDMNPWADNVNTTLNTDAGSEITSTRNMVTKFAWKLLIRGKATSATQAAKLASDILVNDNYQYVQGFVHPLRIARGINKKSAFNAAHNLLDQMTAPDEKLFVPTTFSASPAVSGLSAQKIQERYKDFIRSQAYPMATSTTGGIIWVLPDGSPVLTINGQKFTASNQEISDIASPINQELDRKPGIPESEKSAFFQVGTPLEVL</sequence>
<accession>A0A0F9Q3B1</accession>
<proteinExistence type="predicted"/>
<gene>
    <name evidence="1" type="ORF">LCGC14_1143640</name>
</gene>